<dbReference type="EMBL" id="PKLZ01000003">
    <property type="protein sequence ID" value="PLW83354.1"/>
    <property type="molecule type" value="Genomic_DNA"/>
</dbReference>
<evidence type="ECO:0000313" key="1">
    <source>
        <dbReference type="EMBL" id="PLW83354.1"/>
    </source>
</evidence>
<keyword evidence="2" id="KW-1185">Reference proteome</keyword>
<organism evidence="1 2">
    <name type="scientific">Kineobactrum sediminis</name>
    <dbReference type="NCBI Taxonomy" id="1905677"/>
    <lineage>
        <taxon>Bacteria</taxon>
        <taxon>Pseudomonadati</taxon>
        <taxon>Pseudomonadota</taxon>
        <taxon>Gammaproteobacteria</taxon>
        <taxon>Cellvibrionales</taxon>
        <taxon>Halieaceae</taxon>
        <taxon>Kineobactrum</taxon>
    </lineage>
</organism>
<dbReference type="AlphaFoldDB" id="A0A2N5Y4P4"/>
<comment type="caution">
    <text evidence="1">The sequence shown here is derived from an EMBL/GenBank/DDBJ whole genome shotgun (WGS) entry which is preliminary data.</text>
</comment>
<gene>
    <name evidence="1" type="ORF">CWI75_08140</name>
</gene>
<dbReference type="RefSeq" id="WP_101520954.1">
    <property type="nucleotide sequence ID" value="NZ_PKLZ01000003.1"/>
</dbReference>
<dbReference type="OrthoDB" id="5430574at2"/>
<protein>
    <submittedName>
        <fullName evidence="1">DUF1788 domain-containing protein</fullName>
    </submittedName>
</protein>
<dbReference type="InterPro" id="IPR014858">
    <property type="entry name" value="BrxB"/>
</dbReference>
<proteinExistence type="predicted"/>
<sequence length="182" mass="20606">MSSRIARLIQSYQRHIELPWQPGLAGIQRVIFVVYEKAEELRIRYQVQEFEIATKSAGHNWLQVDITDDFAQWMAGQEYREGYFESPEDLQDILADFTATVVAKLNAVLAEADENTVVAIQGVASLYGFSHTSEVVNAIANNIPGRLLVFFPGEYHQNNYRLLDARPGWNYQAVPITAADTL</sequence>
<name>A0A2N5Y4P4_9GAMM</name>
<dbReference type="Pfam" id="PF08747">
    <property type="entry name" value="BrxB"/>
    <property type="match status" value="1"/>
</dbReference>
<evidence type="ECO:0000313" key="2">
    <source>
        <dbReference type="Proteomes" id="UP000234845"/>
    </source>
</evidence>
<dbReference type="Proteomes" id="UP000234845">
    <property type="component" value="Unassembled WGS sequence"/>
</dbReference>
<accession>A0A2N5Y4P4</accession>
<reference evidence="2" key="1">
    <citation type="submission" date="2017-11" db="EMBL/GenBank/DDBJ databases">
        <title>The draft genome sequence of Chromatocurvus sp. F02.</title>
        <authorList>
            <person name="Du Z.-J."/>
            <person name="Chang Y.-Q."/>
        </authorList>
    </citation>
    <scope>NUCLEOTIDE SEQUENCE [LARGE SCALE GENOMIC DNA]</scope>
    <source>
        <strain evidence="2">F02</strain>
    </source>
</reference>